<dbReference type="GO" id="GO:0016042">
    <property type="term" value="P:lipid catabolic process"/>
    <property type="evidence" value="ECO:0007669"/>
    <property type="project" value="UniProtKB-KW"/>
</dbReference>
<protein>
    <recommendedName>
        <fullName evidence="1">1-alkyl-2-acetylglycerophosphocholine esterase</fullName>
        <ecNumber evidence="1">3.1.1.47</ecNumber>
    </recommendedName>
</protein>
<dbReference type="AlphaFoldDB" id="A0A2S2PT04"/>
<dbReference type="EC" id="3.1.1.47" evidence="1"/>
<dbReference type="GO" id="GO:0003847">
    <property type="term" value="F:1-alkyl-2-acetylglycerophosphocholine esterase activity"/>
    <property type="evidence" value="ECO:0007669"/>
    <property type="project" value="UniProtKB-EC"/>
</dbReference>
<evidence type="ECO:0000256" key="1">
    <source>
        <dbReference type="ARBA" id="ARBA00013201"/>
    </source>
</evidence>
<organism evidence="5">
    <name type="scientific">Schizaphis graminum</name>
    <name type="common">Green bug aphid</name>
    <dbReference type="NCBI Taxonomy" id="13262"/>
    <lineage>
        <taxon>Eukaryota</taxon>
        <taxon>Metazoa</taxon>
        <taxon>Ecdysozoa</taxon>
        <taxon>Arthropoda</taxon>
        <taxon>Hexapoda</taxon>
        <taxon>Insecta</taxon>
        <taxon>Pterygota</taxon>
        <taxon>Neoptera</taxon>
        <taxon>Paraneoptera</taxon>
        <taxon>Hemiptera</taxon>
        <taxon>Sternorrhyncha</taxon>
        <taxon>Aphidomorpha</taxon>
        <taxon>Aphidoidea</taxon>
        <taxon>Aphididae</taxon>
        <taxon>Aphidini</taxon>
        <taxon>Schizaphis</taxon>
    </lineage>
</organism>
<dbReference type="PANTHER" id="PTHR10272">
    <property type="entry name" value="PLATELET-ACTIVATING FACTOR ACETYLHYDROLASE"/>
    <property type="match status" value="1"/>
</dbReference>
<dbReference type="Gene3D" id="3.40.50.1820">
    <property type="entry name" value="alpha/beta hydrolase"/>
    <property type="match status" value="1"/>
</dbReference>
<keyword evidence="2 5" id="KW-0378">Hydrolase</keyword>
<evidence type="ECO:0000256" key="3">
    <source>
        <dbReference type="ARBA" id="ARBA00022963"/>
    </source>
</evidence>
<dbReference type="EMBL" id="GGMR01019914">
    <property type="protein sequence ID" value="MBY32533.1"/>
    <property type="molecule type" value="Transcribed_RNA"/>
</dbReference>
<sequence length="102" mass="11793">MFSLKSEPFLNIQQPMLFINTHTFNFPANIRSIRQYYHSKGIRKLYTLKKTTHESPTDTAFIHGYWLDLQMLKKLDAKTALNLQSSLAVQFLHSTIGAYPCA</sequence>
<dbReference type="Pfam" id="PF03403">
    <property type="entry name" value="PAF-AH_p_II"/>
    <property type="match status" value="1"/>
</dbReference>
<keyword evidence="4" id="KW-0443">Lipid metabolism</keyword>
<reference evidence="5" key="1">
    <citation type="submission" date="2018-04" db="EMBL/GenBank/DDBJ databases">
        <title>Transcriptome of Schizaphis graminum biotype I.</title>
        <authorList>
            <person name="Scully E.D."/>
            <person name="Geib S.M."/>
            <person name="Palmer N.A."/>
            <person name="Koch K."/>
            <person name="Bradshaw J."/>
            <person name="Heng-Moss T."/>
            <person name="Sarath G."/>
        </authorList>
    </citation>
    <scope>NUCLEOTIDE SEQUENCE</scope>
</reference>
<name>A0A2S2PT04_SCHGA</name>
<dbReference type="InterPro" id="IPR029058">
    <property type="entry name" value="AB_hydrolase_fold"/>
</dbReference>
<evidence type="ECO:0000256" key="4">
    <source>
        <dbReference type="ARBA" id="ARBA00023098"/>
    </source>
</evidence>
<dbReference type="PANTHER" id="PTHR10272:SF0">
    <property type="entry name" value="PLATELET-ACTIVATING FACTOR ACETYLHYDROLASE"/>
    <property type="match status" value="1"/>
</dbReference>
<evidence type="ECO:0000313" key="5">
    <source>
        <dbReference type="EMBL" id="MBY32533.1"/>
    </source>
</evidence>
<proteinExistence type="predicted"/>
<gene>
    <name evidence="5" type="primary">PLA2G7_1</name>
    <name evidence="5" type="ORF">g.33929</name>
</gene>
<accession>A0A2S2PT04</accession>
<keyword evidence="3" id="KW-0442">Lipid degradation</keyword>
<evidence type="ECO:0000256" key="2">
    <source>
        <dbReference type="ARBA" id="ARBA00022801"/>
    </source>
</evidence>